<evidence type="ECO:0000313" key="2">
    <source>
        <dbReference type="EMBL" id="SMX96928.1"/>
    </source>
</evidence>
<name>A0A2H1KBH9_BREAU</name>
<dbReference type="EMBL" id="FXYZ01000017">
    <property type="protein sequence ID" value="SMX96928.1"/>
    <property type="molecule type" value="Genomic_DNA"/>
</dbReference>
<dbReference type="PROSITE" id="PS51257">
    <property type="entry name" value="PROKAR_LIPOPROTEIN"/>
    <property type="match status" value="1"/>
</dbReference>
<dbReference type="AlphaFoldDB" id="A0A2H1KBH9"/>
<sequence length="183" mass="19912">MRTPTRIFAGITVAAALVLSGCTGGDNGTDKPAEASSPTPTADPAQEAQDEAFEAIKGMHNSFDEVAKDGWKDLSPLDEYTRGEVADAQKDFGTQYEEQGQFGTGDTKLSDYKATDVDVEEKIVKAKVCVDTTKKKLHNSDGSDIKLKPQIPLKAIKTYTVEFDQVKDKWIVVKYDSTGDKPC</sequence>
<evidence type="ECO:0008006" key="4">
    <source>
        <dbReference type="Google" id="ProtNLM"/>
    </source>
</evidence>
<accession>A0A2H1KBH9</accession>
<reference evidence="2 3" key="1">
    <citation type="submission" date="2017-03" db="EMBL/GenBank/DDBJ databases">
        <authorList>
            <person name="Afonso C.L."/>
            <person name="Miller P.J."/>
            <person name="Scott M.A."/>
            <person name="Spackman E."/>
            <person name="Goraichik I."/>
            <person name="Dimitrov K.M."/>
            <person name="Suarez D.L."/>
            <person name="Swayne D.E."/>
        </authorList>
    </citation>
    <scope>NUCLEOTIDE SEQUENCE [LARGE SCALE GENOMIC DNA]</scope>
    <source>
        <strain evidence="3">6(3)</strain>
    </source>
</reference>
<feature type="region of interest" description="Disordered" evidence="1">
    <location>
        <begin position="24"/>
        <end position="47"/>
    </location>
</feature>
<proteinExistence type="predicted"/>
<evidence type="ECO:0000313" key="3">
    <source>
        <dbReference type="Proteomes" id="UP000234327"/>
    </source>
</evidence>
<dbReference type="RefSeq" id="WP_101598634.1">
    <property type="nucleotide sequence ID" value="NZ_FXYZ01000017.1"/>
</dbReference>
<gene>
    <name evidence="2" type="ORF">BAURA63_03149</name>
</gene>
<dbReference type="Proteomes" id="UP000234327">
    <property type="component" value="Unassembled WGS sequence"/>
</dbReference>
<evidence type="ECO:0000256" key="1">
    <source>
        <dbReference type="SAM" id="MobiDB-lite"/>
    </source>
</evidence>
<protein>
    <recommendedName>
        <fullName evidence="4">Lipoprotein</fullName>
    </recommendedName>
</protein>
<organism evidence="2 3">
    <name type="scientific">Brevibacterium aurantiacum</name>
    <dbReference type="NCBI Taxonomy" id="273384"/>
    <lineage>
        <taxon>Bacteria</taxon>
        <taxon>Bacillati</taxon>
        <taxon>Actinomycetota</taxon>
        <taxon>Actinomycetes</taxon>
        <taxon>Micrococcales</taxon>
        <taxon>Brevibacteriaceae</taxon>
        <taxon>Brevibacterium</taxon>
    </lineage>
</organism>